<sequence length="801" mass="89869">MVSSRRTIWVRAVVLFALTTAAFAVERSNFKTCAQSDFCRRNEIQLNTKGETRYTVQADSFALGDGKATAELVDSADDSTLVIDITAVADGVARLRILEESPVRPRYEVPDVITEYSPLALKIVEQDSAHVVVTSDDIHTVELQFDPFVANFYRDGKLLTTTNSMNQLAFEQLQTKPEHMDEPAKNEAGAYEDEAAGVAYEAYQRIMKSFESEQFKNFPDSKPYGDQSVAMDIAFPGSDHVYGIPEHADTLALKDTEGNGDPYRLFNLDVFEFELYNPMALYGAVPYMISHAIDATVGVLWLNAAETWVSIKNDQDASGAVKRTRWVSESGIIELYVMMGASPAEVSKKYISLTGPTAMPPKWSLGYHQCRWNYNNMEDVSAVCGRCWCGIHLGGVSKCAFAYMYMYICMHVLNHHLYTDATFLFFSNNTQLQYPTTHTLTSEHKERPFVLSRAFFAGTQRYGAIWTGDNMATWEHLRVSPQMLLSINLAGIAFSGVDIGGFFGNPDTELFVRWYQAAVFYPFFRAHAHIDTNRREPWLVDTEAEQRIRTAARQRYQLLEYWYTLFFQSHTAGEPPIRPIWYHYPNDSSTFAMDDGYLVGRDIFVNPIYEQGATSKQLYLPGPELWYPLWHVSKSEEGANQISLAVTMDTVPAYQRGGSIIPMQMRPRRNSVTMKNDPYTLRVALDAKGMAEGQLFVDDGSSTAHETGSYALRQFSFSNGQLKSSAAQPEGSHVAADSTFTAPNRVERVVVLGLKTRPTKVSVSEGASLRELAFKFDAATEALTIRDPATGIVKDWELTIA</sequence>
<evidence type="ECO:0000259" key="12">
    <source>
        <dbReference type="Pfam" id="PF01055"/>
    </source>
</evidence>
<dbReference type="Pfam" id="PF21365">
    <property type="entry name" value="Glyco_hydro_31_3rd"/>
    <property type="match status" value="1"/>
</dbReference>
<keyword evidence="5 10" id="KW-0378">Hydrolase</keyword>
<evidence type="ECO:0000313" key="15">
    <source>
        <dbReference type="EMBL" id="KNC82875.1"/>
    </source>
</evidence>
<dbReference type="RefSeq" id="XP_014156777.1">
    <property type="nucleotide sequence ID" value="XM_014301302.1"/>
</dbReference>
<dbReference type="InterPro" id="IPR011013">
    <property type="entry name" value="Gal_mutarotase_sf_dom"/>
</dbReference>
<keyword evidence="8 10" id="KW-0326">Glycosidase</keyword>
<dbReference type="PANTHER" id="PTHR22762:SF54">
    <property type="entry name" value="BCDNA.GH04962"/>
    <property type="match status" value="1"/>
</dbReference>
<comment type="subcellular location">
    <subcellularLocation>
        <location evidence="1">Endoplasmic reticulum</location>
    </subcellularLocation>
</comment>
<dbReference type="GO" id="GO:0006491">
    <property type="term" value="P:N-glycan processing"/>
    <property type="evidence" value="ECO:0007669"/>
    <property type="project" value="TreeGrafter"/>
</dbReference>
<evidence type="ECO:0000256" key="10">
    <source>
        <dbReference type="RuleBase" id="RU361185"/>
    </source>
</evidence>
<evidence type="ECO:0000256" key="3">
    <source>
        <dbReference type="ARBA" id="ARBA00007806"/>
    </source>
</evidence>
<evidence type="ECO:0000256" key="9">
    <source>
        <dbReference type="ARBA" id="ARBA00042895"/>
    </source>
</evidence>
<dbReference type="InterPro" id="IPR000322">
    <property type="entry name" value="Glyco_hydro_31_TIM"/>
</dbReference>
<dbReference type="PANTHER" id="PTHR22762">
    <property type="entry name" value="ALPHA-GLUCOSIDASE"/>
    <property type="match status" value="1"/>
</dbReference>
<evidence type="ECO:0000259" key="14">
    <source>
        <dbReference type="Pfam" id="PF21365"/>
    </source>
</evidence>
<dbReference type="InterPro" id="IPR013780">
    <property type="entry name" value="Glyco_hydro_b"/>
</dbReference>
<dbReference type="Pfam" id="PF13802">
    <property type="entry name" value="Gal_mutarotas_2"/>
    <property type="match status" value="1"/>
</dbReference>
<dbReference type="GO" id="GO:0005975">
    <property type="term" value="P:carbohydrate metabolic process"/>
    <property type="evidence" value="ECO:0007669"/>
    <property type="project" value="InterPro"/>
</dbReference>
<dbReference type="GO" id="GO:0030246">
    <property type="term" value="F:carbohydrate binding"/>
    <property type="evidence" value="ECO:0007669"/>
    <property type="project" value="InterPro"/>
</dbReference>
<evidence type="ECO:0000256" key="8">
    <source>
        <dbReference type="ARBA" id="ARBA00023295"/>
    </source>
</evidence>
<dbReference type="Gene3D" id="3.20.20.80">
    <property type="entry name" value="Glycosidases"/>
    <property type="match status" value="2"/>
</dbReference>
<comment type="similarity">
    <text evidence="3 10">Belongs to the glycosyl hydrolase 31 family.</text>
</comment>
<dbReference type="GO" id="GO:0005783">
    <property type="term" value="C:endoplasmic reticulum"/>
    <property type="evidence" value="ECO:0007669"/>
    <property type="project" value="UniProtKB-SubCell"/>
</dbReference>
<dbReference type="STRING" id="667725.A0A0L0G1A1"/>
<dbReference type="Gene3D" id="2.60.40.1180">
    <property type="entry name" value="Golgi alpha-mannosidase II"/>
    <property type="match status" value="2"/>
</dbReference>
<dbReference type="InterPro" id="IPR025887">
    <property type="entry name" value="Glyco_hydro_31_N_dom"/>
</dbReference>
<dbReference type="Proteomes" id="UP000054560">
    <property type="component" value="Unassembled WGS sequence"/>
</dbReference>
<feature type="domain" description="Glycoside hydrolase family 31 N-terminal" evidence="13">
    <location>
        <begin position="83"/>
        <end position="309"/>
    </location>
</feature>
<dbReference type="AlphaFoldDB" id="A0A0L0G1A1"/>
<keyword evidence="6" id="KW-0256">Endoplasmic reticulum</keyword>
<accession>A0A0L0G1A1</accession>
<name>A0A0L0G1A1_9EUKA</name>
<keyword evidence="7" id="KW-0325">Glycoprotein</keyword>
<dbReference type="GO" id="GO:0090599">
    <property type="term" value="F:alpha-glucosidase activity"/>
    <property type="evidence" value="ECO:0007669"/>
    <property type="project" value="TreeGrafter"/>
</dbReference>
<evidence type="ECO:0000256" key="5">
    <source>
        <dbReference type="ARBA" id="ARBA00022801"/>
    </source>
</evidence>
<dbReference type="Gene3D" id="2.60.40.1760">
    <property type="entry name" value="glycosyl hydrolase (family 31)"/>
    <property type="match status" value="1"/>
</dbReference>
<evidence type="ECO:0000256" key="4">
    <source>
        <dbReference type="ARBA" id="ARBA00022729"/>
    </source>
</evidence>
<gene>
    <name evidence="15" type="ORF">SARC_04854</name>
</gene>
<dbReference type="GeneID" id="25905358"/>
<evidence type="ECO:0000256" key="6">
    <source>
        <dbReference type="ARBA" id="ARBA00022824"/>
    </source>
</evidence>
<dbReference type="CDD" id="cd14752">
    <property type="entry name" value="GH31_N"/>
    <property type="match status" value="1"/>
</dbReference>
<dbReference type="SUPFAM" id="SSF51011">
    <property type="entry name" value="Glycosyl hydrolase domain"/>
    <property type="match status" value="1"/>
</dbReference>
<feature type="domain" description="Glycoside hydrolase family 31 TIM barrel" evidence="12">
    <location>
        <begin position="410"/>
        <end position="565"/>
    </location>
</feature>
<dbReference type="OrthoDB" id="3237269at2759"/>
<feature type="domain" description="Glycosyl hydrolase family 31 C-terminal" evidence="14">
    <location>
        <begin position="573"/>
        <end position="661"/>
    </location>
</feature>
<feature type="signal peptide" evidence="11">
    <location>
        <begin position="1"/>
        <end position="24"/>
    </location>
</feature>
<keyword evidence="16" id="KW-1185">Reference proteome</keyword>
<dbReference type="EMBL" id="KQ241884">
    <property type="protein sequence ID" value="KNC82875.1"/>
    <property type="molecule type" value="Genomic_DNA"/>
</dbReference>
<dbReference type="SUPFAM" id="SSF74650">
    <property type="entry name" value="Galactose mutarotase-like"/>
    <property type="match status" value="1"/>
</dbReference>
<evidence type="ECO:0000256" key="11">
    <source>
        <dbReference type="SAM" id="SignalP"/>
    </source>
</evidence>
<dbReference type="InterPro" id="IPR048395">
    <property type="entry name" value="Glyco_hydro_31_C"/>
</dbReference>
<dbReference type="SUPFAM" id="SSF51445">
    <property type="entry name" value="(Trans)glycosidases"/>
    <property type="match status" value="1"/>
</dbReference>
<evidence type="ECO:0000256" key="2">
    <source>
        <dbReference type="ARBA" id="ARBA00004833"/>
    </source>
</evidence>
<protein>
    <recommendedName>
        <fullName evidence="9">Glucosidase II subunit alpha</fullName>
    </recommendedName>
</protein>
<evidence type="ECO:0000256" key="7">
    <source>
        <dbReference type="ARBA" id="ARBA00023180"/>
    </source>
</evidence>
<dbReference type="Pfam" id="PF01055">
    <property type="entry name" value="Glyco_hydro_31_2nd"/>
    <property type="match status" value="2"/>
</dbReference>
<keyword evidence="4 11" id="KW-0732">Signal</keyword>
<dbReference type="InterPro" id="IPR017853">
    <property type="entry name" value="GH"/>
</dbReference>
<evidence type="ECO:0000256" key="1">
    <source>
        <dbReference type="ARBA" id="ARBA00004240"/>
    </source>
</evidence>
<feature type="chain" id="PRO_5005539028" description="Glucosidase II subunit alpha" evidence="11">
    <location>
        <begin position="25"/>
        <end position="801"/>
    </location>
</feature>
<dbReference type="eggNOG" id="KOG1066">
    <property type="taxonomic scope" value="Eukaryota"/>
</dbReference>
<comment type="pathway">
    <text evidence="2">Glycan metabolism; N-glycan metabolism.</text>
</comment>
<organism evidence="15 16">
    <name type="scientific">Sphaeroforma arctica JP610</name>
    <dbReference type="NCBI Taxonomy" id="667725"/>
    <lineage>
        <taxon>Eukaryota</taxon>
        <taxon>Ichthyosporea</taxon>
        <taxon>Ichthyophonida</taxon>
        <taxon>Sphaeroforma</taxon>
    </lineage>
</organism>
<evidence type="ECO:0000313" key="16">
    <source>
        <dbReference type="Proteomes" id="UP000054560"/>
    </source>
</evidence>
<evidence type="ECO:0000259" key="13">
    <source>
        <dbReference type="Pfam" id="PF13802"/>
    </source>
</evidence>
<feature type="domain" description="Glycoside hydrolase family 31 TIM barrel" evidence="12">
    <location>
        <begin position="357"/>
        <end position="384"/>
    </location>
</feature>
<reference evidence="15 16" key="1">
    <citation type="submission" date="2011-02" db="EMBL/GenBank/DDBJ databases">
        <title>The Genome Sequence of Sphaeroforma arctica JP610.</title>
        <authorList>
            <consortium name="The Broad Institute Genome Sequencing Platform"/>
            <person name="Russ C."/>
            <person name="Cuomo C."/>
            <person name="Young S.K."/>
            <person name="Zeng Q."/>
            <person name="Gargeya S."/>
            <person name="Alvarado L."/>
            <person name="Berlin A."/>
            <person name="Chapman S.B."/>
            <person name="Chen Z."/>
            <person name="Freedman E."/>
            <person name="Gellesch M."/>
            <person name="Goldberg J."/>
            <person name="Griggs A."/>
            <person name="Gujja S."/>
            <person name="Heilman E."/>
            <person name="Heiman D."/>
            <person name="Howarth C."/>
            <person name="Mehta T."/>
            <person name="Neiman D."/>
            <person name="Pearson M."/>
            <person name="Roberts A."/>
            <person name="Saif S."/>
            <person name="Shea T."/>
            <person name="Shenoy N."/>
            <person name="Sisk P."/>
            <person name="Stolte C."/>
            <person name="Sykes S."/>
            <person name="White J."/>
            <person name="Yandava C."/>
            <person name="Burger G."/>
            <person name="Gray M.W."/>
            <person name="Holland P.W.H."/>
            <person name="King N."/>
            <person name="Lang F.B.F."/>
            <person name="Roger A.J."/>
            <person name="Ruiz-Trillo I."/>
            <person name="Haas B."/>
            <person name="Nusbaum C."/>
            <person name="Birren B."/>
        </authorList>
    </citation>
    <scope>NUCLEOTIDE SEQUENCE [LARGE SCALE GENOMIC DNA]</scope>
    <source>
        <strain evidence="15 16">JP610</strain>
    </source>
</reference>
<proteinExistence type="inferred from homology"/>